<dbReference type="Pfam" id="PF03501">
    <property type="entry name" value="S10_plectin"/>
    <property type="match status" value="1"/>
</dbReference>
<dbReference type="GO" id="GO:0003723">
    <property type="term" value="F:RNA binding"/>
    <property type="evidence" value="ECO:0007669"/>
    <property type="project" value="TreeGrafter"/>
</dbReference>
<dbReference type="InterPro" id="IPR037447">
    <property type="entry name" value="Ribosomal_eS10"/>
</dbReference>
<evidence type="ECO:0000256" key="1">
    <source>
        <dbReference type="ARBA" id="ARBA00004496"/>
    </source>
</evidence>
<reference evidence="8" key="1">
    <citation type="journal article" date="2011" name="Science">
        <title>Crystal structure of the eukaryotic 40S ribosomal subunit in complex with initiation factor 1.</title>
        <authorList>
            <person name="Rabl J."/>
            <person name="Leibundgut M."/>
            <person name="Ataide S.F."/>
            <person name="Haag A."/>
            <person name="Ban N."/>
        </authorList>
    </citation>
    <scope>NUCLEOTIDE SEQUENCE</scope>
</reference>
<dbReference type="AlphaFoldDB" id="E6PBS8"/>
<keyword evidence="4 8" id="KW-0689">Ribosomal protein</keyword>
<evidence type="ECO:0000256" key="2">
    <source>
        <dbReference type="ARBA" id="ARBA00007278"/>
    </source>
</evidence>
<dbReference type="PANTHER" id="PTHR12146">
    <property type="entry name" value="40S RIBOSOMAL PROTEIN S10"/>
    <property type="match status" value="1"/>
</dbReference>
<dbReference type="InterPro" id="IPR005326">
    <property type="entry name" value="Plectin_eS10_N"/>
</dbReference>
<evidence type="ECO:0000313" key="8">
    <source>
        <dbReference type="EMBL" id="DAA33974.1"/>
    </source>
</evidence>
<evidence type="ECO:0000256" key="5">
    <source>
        <dbReference type="ARBA" id="ARBA00023274"/>
    </source>
</evidence>
<feature type="region of interest" description="Disordered" evidence="6">
    <location>
        <begin position="101"/>
        <end position="162"/>
    </location>
</feature>
<dbReference type="SMR" id="E6PBS8"/>
<evidence type="ECO:0000259" key="7">
    <source>
        <dbReference type="Pfam" id="PF03501"/>
    </source>
</evidence>
<dbReference type="InterPro" id="IPR036388">
    <property type="entry name" value="WH-like_DNA-bd_sf"/>
</dbReference>
<dbReference type="PDBsum" id="4BTS"/>
<dbReference type="PDB" id="4BTS">
    <property type="method" value="X-ray"/>
    <property type="resolution" value="3.70 A"/>
    <property type="chains" value="A7/B7/C7/D7=1-162"/>
</dbReference>
<dbReference type="GO" id="GO:0003735">
    <property type="term" value="F:structural constituent of ribosome"/>
    <property type="evidence" value="ECO:0007669"/>
    <property type="project" value="TreeGrafter"/>
</dbReference>
<dbReference type="Gene3D" id="1.10.10.10">
    <property type="entry name" value="Winged helix-like DNA-binding domain superfamily/Winged helix DNA-binding domain"/>
    <property type="match status" value="1"/>
</dbReference>
<comment type="similarity">
    <text evidence="2">Belongs to the eukaryotic ribosomal protein eS10 family.</text>
</comment>
<comment type="subcellular location">
    <subcellularLocation>
        <location evidence="1">Cytoplasm</location>
    </subcellularLocation>
</comment>
<protein>
    <submittedName>
        <fullName evidence="8">40S ribosomal protein rpS10e</fullName>
    </submittedName>
</protein>
<name>E6PBS8_TETTH</name>
<evidence type="ECO:0000256" key="4">
    <source>
        <dbReference type="ARBA" id="ARBA00022980"/>
    </source>
</evidence>
<sequence length="162" mass="18583">MVHVLKATKIRIYKQLLQDGVFVLKKDFEGHHEETGVPNLHCYILVRSLKDRGFLEEIFNWGFTYYYLNKEGCEYLKTKLGISADNVIPKTFKASNVNFISKEEDEEERPRRQFNKGGRTGERDGRNKRGVGRGTRREGEEAAKEEGAAETAQGNQETPAQE</sequence>
<evidence type="ECO:0000256" key="3">
    <source>
        <dbReference type="ARBA" id="ARBA00022490"/>
    </source>
</evidence>
<feature type="domain" description="Plectin/eS10 N-terminal" evidence="7">
    <location>
        <begin position="6"/>
        <end position="95"/>
    </location>
</feature>
<feature type="compositionally biased region" description="Basic and acidic residues" evidence="6">
    <location>
        <begin position="135"/>
        <end position="147"/>
    </location>
</feature>
<dbReference type="PANTHER" id="PTHR12146:SF0">
    <property type="entry name" value="RIBOSOMAL PROTEIN S10"/>
    <property type="match status" value="1"/>
</dbReference>
<dbReference type="EMBL" id="BK007917">
    <property type="protein sequence ID" value="DAA33974.1"/>
    <property type="molecule type" value="mRNA"/>
</dbReference>
<keyword evidence="3" id="KW-0963">Cytoplasm</keyword>
<dbReference type="GO" id="GO:0022627">
    <property type="term" value="C:cytosolic small ribosomal subunit"/>
    <property type="evidence" value="ECO:0007669"/>
    <property type="project" value="TreeGrafter"/>
</dbReference>
<proteinExistence type="evidence at protein level"/>
<reference evidence="9" key="2">
    <citation type="journal article" date="2013" name="Nat. Struct. Mol. Biol.">
        <title>The crystal structure of the eukaryotic 40S ribosomal subunit in complex with eIF1 and eIF1A.</title>
        <authorList>
            <person name="Weisser M."/>
            <person name="Voigts-Hoffmann F."/>
            <person name="Rabl J."/>
            <person name="Leibundgut M."/>
            <person name="Ban N."/>
        </authorList>
    </citation>
    <scope>X-RAY CRYSTALLOGRAPHY (3.70 ANGSTROMS)</scope>
</reference>
<feature type="compositionally biased region" description="Polar residues" evidence="6">
    <location>
        <begin position="153"/>
        <end position="162"/>
    </location>
</feature>
<organism evidence="8">
    <name type="scientific">Tetrahymena thermophila</name>
    <dbReference type="NCBI Taxonomy" id="5911"/>
    <lineage>
        <taxon>Eukaryota</taxon>
        <taxon>Sar</taxon>
        <taxon>Alveolata</taxon>
        <taxon>Ciliophora</taxon>
        <taxon>Intramacronucleata</taxon>
        <taxon>Oligohymenophorea</taxon>
        <taxon>Hymenostomatida</taxon>
        <taxon>Tetrahymenina</taxon>
        <taxon>Tetrahymenidae</taxon>
        <taxon>Tetrahymena</taxon>
    </lineage>
</organism>
<accession>E6PBS8</accession>
<evidence type="ECO:0007829" key="9">
    <source>
        <dbReference type="PDB" id="4BTS"/>
    </source>
</evidence>
<keyword evidence="5" id="KW-0687">Ribonucleoprotein</keyword>
<evidence type="ECO:0000256" key="6">
    <source>
        <dbReference type="SAM" id="MobiDB-lite"/>
    </source>
</evidence>
<dbReference type="OMA" id="YRRRDQE"/>
<keyword evidence="9" id="KW-0002">3D-structure</keyword>